<organism evidence="2 3">
    <name type="scientific">Novilysobacter avium</name>
    <dbReference type="NCBI Taxonomy" id="2781023"/>
    <lineage>
        <taxon>Bacteria</taxon>
        <taxon>Pseudomonadati</taxon>
        <taxon>Pseudomonadota</taxon>
        <taxon>Gammaproteobacteria</taxon>
        <taxon>Lysobacterales</taxon>
        <taxon>Lysobacteraceae</taxon>
        <taxon>Novilysobacter</taxon>
    </lineage>
</organism>
<reference evidence="2 3" key="1">
    <citation type="submission" date="2020-10" db="EMBL/GenBank/DDBJ databases">
        <title>complete genome sequencing of Lysobacter sp. H23M41.</title>
        <authorList>
            <person name="Bae J.-W."/>
            <person name="Lee S.-Y."/>
        </authorList>
    </citation>
    <scope>NUCLEOTIDE SEQUENCE [LARGE SCALE GENOMIC DNA]</scope>
    <source>
        <strain evidence="2 3">H23M41</strain>
    </source>
</reference>
<dbReference type="InterPro" id="IPR058248">
    <property type="entry name" value="Lxx211020-like"/>
</dbReference>
<dbReference type="InterPro" id="IPR036182">
    <property type="entry name" value="PCuAC_sf"/>
</dbReference>
<evidence type="ECO:0000313" key="2">
    <source>
        <dbReference type="EMBL" id="QOW21322.1"/>
    </source>
</evidence>
<proteinExistence type="predicted"/>
<name>A0A7S6UJA5_9GAMM</name>
<feature type="chain" id="PRO_5047356960" evidence="1">
    <location>
        <begin position="27"/>
        <end position="149"/>
    </location>
</feature>
<dbReference type="SUPFAM" id="SSF110087">
    <property type="entry name" value="DR1885-like metal-binding protein"/>
    <property type="match status" value="1"/>
</dbReference>
<dbReference type="PANTHER" id="PTHR36302:SF1">
    <property type="entry name" value="COPPER CHAPERONE PCU(A)C"/>
    <property type="match status" value="1"/>
</dbReference>
<protein>
    <submittedName>
        <fullName evidence="2">Copper chaperone PCu(A)C</fullName>
    </submittedName>
</protein>
<gene>
    <name evidence="2" type="ORF">INQ42_08550</name>
</gene>
<dbReference type="Gene3D" id="2.60.40.1890">
    <property type="entry name" value="PCu(A)C copper chaperone"/>
    <property type="match status" value="1"/>
</dbReference>
<evidence type="ECO:0000313" key="3">
    <source>
        <dbReference type="Proteomes" id="UP000593932"/>
    </source>
</evidence>
<dbReference type="EMBL" id="CP063657">
    <property type="protein sequence ID" value="QOW21322.1"/>
    <property type="molecule type" value="Genomic_DNA"/>
</dbReference>
<accession>A0A7S6UJA5</accession>
<keyword evidence="3" id="KW-1185">Reference proteome</keyword>
<feature type="signal peptide" evidence="1">
    <location>
        <begin position="1"/>
        <end position="26"/>
    </location>
</feature>
<sequence length="149" mass="15759">MNTLRVSLLCALVAVAFSLQSPTAAAADVECLPEISDGWIRVPPAAIPVLAGFGTIHNACDAAVTVVSGSSPGFDDVSIHETRFEDGMARMRAIPRLVVPAGDSVTLKPGGLHMMLMKPKAPPVAGDEVRIDLKLEDGREISGNFRIRK</sequence>
<dbReference type="PANTHER" id="PTHR36302">
    <property type="entry name" value="BLR7088 PROTEIN"/>
    <property type="match status" value="1"/>
</dbReference>
<dbReference type="InterPro" id="IPR007410">
    <property type="entry name" value="LpqE-like"/>
</dbReference>
<dbReference type="RefSeq" id="WP_194033904.1">
    <property type="nucleotide sequence ID" value="NZ_CP063657.1"/>
</dbReference>
<keyword evidence="1" id="KW-0732">Signal</keyword>
<dbReference type="Pfam" id="PF04314">
    <property type="entry name" value="PCuAC"/>
    <property type="match status" value="1"/>
</dbReference>
<evidence type="ECO:0000256" key="1">
    <source>
        <dbReference type="SAM" id="SignalP"/>
    </source>
</evidence>
<dbReference type="Proteomes" id="UP000593932">
    <property type="component" value="Chromosome"/>
</dbReference>